<organism evidence="1">
    <name type="scientific">Rhizophora mucronata</name>
    <name type="common">Asiatic mangrove</name>
    <dbReference type="NCBI Taxonomy" id="61149"/>
    <lineage>
        <taxon>Eukaryota</taxon>
        <taxon>Viridiplantae</taxon>
        <taxon>Streptophyta</taxon>
        <taxon>Embryophyta</taxon>
        <taxon>Tracheophyta</taxon>
        <taxon>Spermatophyta</taxon>
        <taxon>Magnoliopsida</taxon>
        <taxon>eudicotyledons</taxon>
        <taxon>Gunneridae</taxon>
        <taxon>Pentapetalae</taxon>
        <taxon>rosids</taxon>
        <taxon>fabids</taxon>
        <taxon>Malpighiales</taxon>
        <taxon>Rhizophoraceae</taxon>
        <taxon>Rhizophora</taxon>
    </lineage>
</organism>
<protein>
    <submittedName>
        <fullName evidence="1">Uncharacterized protein MANES_14G111800</fullName>
    </submittedName>
</protein>
<sequence>MGRCVATNTIPPCFLCSAIMSSSNFTPSSSSATEGSSSNQIGRSIASNLASCSRFRWPIESILDLSFANLPSPISSRAGRDFPCLYSRSSKNSVFSRTVCLSLIASFRVSQLS</sequence>
<accession>A0A2P2IRA9</accession>
<proteinExistence type="predicted"/>
<dbReference type="EMBL" id="GGEC01003244">
    <property type="protein sequence ID" value="MBW83727.1"/>
    <property type="molecule type" value="Transcribed_RNA"/>
</dbReference>
<reference evidence="1" key="1">
    <citation type="submission" date="2018-02" db="EMBL/GenBank/DDBJ databases">
        <title>Rhizophora mucronata_Transcriptome.</title>
        <authorList>
            <person name="Meera S.P."/>
            <person name="Sreeshan A."/>
            <person name="Augustine A."/>
        </authorList>
    </citation>
    <scope>NUCLEOTIDE SEQUENCE</scope>
    <source>
        <tissue evidence="1">Leaf</tissue>
    </source>
</reference>
<name>A0A2P2IRA9_RHIMU</name>
<evidence type="ECO:0000313" key="1">
    <source>
        <dbReference type="EMBL" id="MBW83727.1"/>
    </source>
</evidence>
<dbReference type="AlphaFoldDB" id="A0A2P2IRA9"/>